<dbReference type="AlphaFoldDB" id="A0A3Q9G4L9"/>
<gene>
    <name evidence="9" type="ORF">EKH77_32205</name>
</gene>
<dbReference type="SUPFAM" id="SSF51230">
    <property type="entry name" value="Single hybrid motif"/>
    <property type="match status" value="1"/>
</dbReference>
<sequence length="591" mass="62642">MSSQRGRDLMSLMKPLLPADPRVVGSYRLVARLGGGGMGQVFLGRSRGGRTVAVKLVRPELAGDPVFRRRFAQEVDAAGRVNGFYTAQVVEADTGADPPWLVTSYIPGPSLRDAVDRCGPLPAATVAVLGAGLAEGLGAIHGCDLVHRDLKPANVILAEDGPRVIDFGIARALDATSRVTQSGVIGTPPFMSPEQLQGREATMASDVFSLSAVLAYAATGRGPFGDGPTASVVYRVVHDEPDLLGVPPELAPLIAAGLAKAPGKRPGVREILDHCAAHVGTTTMWLPPAVTDLITEQAARTRALTTEVALPPRPLAPAAPAVPAAPTPPTPPAKEPSRQARTVRARFSVVSGYDTLFMPTIPVGRWDGIRNVTVVRPRKRAGEAVALGDPLLEVVADRDEYVITSPVRGVLRAMYHRPGESLRTGATIAVFRARTTPTPAVAAGRPPEKNASQAAASTGPTHGGRPFRRRLSARHALIGSLVLAVALAVMALVSVESSLFEKGIYTAQAGDCVAEEIKSTHTEWYTMPCLLMRARDSWNHEGSKHFFKVFHRIEAPAGKAIDDVCAQHLTDPAAGYRTTDWGDMALCVTLL</sequence>
<dbReference type="GO" id="GO:0005524">
    <property type="term" value="F:ATP binding"/>
    <property type="evidence" value="ECO:0007669"/>
    <property type="project" value="UniProtKB-UniRule"/>
</dbReference>
<keyword evidence="2 5" id="KW-0547">Nucleotide-binding</keyword>
<name>A0A3Q9G4L9_STRLT</name>
<dbReference type="InterPro" id="IPR011009">
    <property type="entry name" value="Kinase-like_dom_sf"/>
</dbReference>
<dbReference type="Gene3D" id="3.30.200.20">
    <property type="entry name" value="Phosphorylase Kinase, domain 1"/>
    <property type="match status" value="1"/>
</dbReference>
<dbReference type="Proteomes" id="UP000267900">
    <property type="component" value="Chromosome"/>
</dbReference>
<organism evidence="9 10">
    <name type="scientific">Streptomyces luteoverticillatus</name>
    <name type="common">Streptoverticillium luteoverticillatus</name>
    <dbReference type="NCBI Taxonomy" id="66425"/>
    <lineage>
        <taxon>Bacteria</taxon>
        <taxon>Bacillati</taxon>
        <taxon>Actinomycetota</taxon>
        <taxon>Actinomycetes</taxon>
        <taxon>Kitasatosporales</taxon>
        <taxon>Streptomycetaceae</taxon>
        <taxon>Streptomyces</taxon>
    </lineage>
</organism>
<keyword evidence="3 9" id="KW-0418">Kinase</keyword>
<feature type="domain" description="Protein kinase" evidence="8">
    <location>
        <begin position="27"/>
        <end position="277"/>
    </location>
</feature>
<dbReference type="SMART" id="SM00220">
    <property type="entry name" value="S_TKc"/>
    <property type="match status" value="1"/>
</dbReference>
<keyword evidence="9" id="KW-0723">Serine/threonine-protein kinase</keyword>
<dbReference type="Gene3D" id="1.10.510.10">
    <property type="entry name" value="Transferase(Phosphotransferase) domain 1"/>
    <property type="match status" value="1"/>
</dbReference>
<feature type="region of interest" description="Disordered" evidence="6">
    <location>
        <begin position="439"/>
        <end position="466"/>
    </location>
</feature>
<keyword evidence="7" id="KW-0472">Membrane</keyword>
<evidence type="ECO:0000256" key="7">
    <source>
        <dbReference type="SAM" id="Phobius"/>
    </source>
</evidence>
<feature type="compositionally biased region" description="Polar residues" evidence="6">
    <location>
        <begin position="450"/>
        <end position="460"/>
    </location>
</feature>
<evidence type="ECO:0000256" key="4">
    <source>
        <dbReference type="ARBA" id="ARBA00022840"/>
    </source>
</evidence>
<dbReference type="Gene3D" id="2.40.50.100">
    <property type="match status" value="1"/>
</dbReference>
<dbReference type="GO" id="GO:0004674">
    <property type="term" value="F:protein serine/threonine kinase activity"/>
    <property type="evidence" value="ECO:0007669"/>
    <property type="project" value="UniProtKB-KW"/>
</dbReference>
<dbReference type="InterPro" id="IPR000089">
    <property type="entry name" value="Biotin_lipoyl"/>
</dbReference>
<dbReference type="EMBL" id="CP034587">
    <property type="protein sequence ID" value="AZQ75192.1"/>
    <property type="molecule type" value="Genomic_DNA"/>
</dbReference>
<feature type="compositionally biased region" description="Pro residues" evidence="6">
    <location>
        <begin position="323"/>
        <end position="334"/>
    </location>
</feature>
<keyword evidence="7" id="KW-1133">Transmembrane helix</keyword>
<feature type="binding site" evidence="5">
    <location>
        <position position="55"/>
    </location>
    <ligand>
        <name>ATP</name>
        <dbReference type="ChEBI" id="CHEBI:30616"/>
    </ligand>
</feature>
<evidence type="ECO:0000256" key="3">
    <source>
        <dbReference type="ARBA" id="ARBA00022777"/>
    </source>
</evidence>
<keyword evidence="7" id="KW-0812">Transmembrane</keyword>
<dbReference type="CDD" id="cd14014">
    <property type="entry name" value="STKc_PknB_like"/>
    <property type="match status" value="1"/>
</dbReference>
<dbReference type="PANTHER" id="PTHR43289">
    <property type="entry name" value="MITOGEN-ACTIVATED PROTEIN KINASE KINASE KINASE 20-RELATED"/>
    <property type="match status" value="1"/>
</dbReference>
<keyword evidence="10" id="KW-1185">Reference proteome</keyword>
<protein>
    <submittedName>
        <fullName evidence="9">Serine/threonine protein kinase</fullName>
    </submittedName>
</protein>
<keyword evidence="4 5" id="KW-0067">ATP-binding</keyword>
<dbReference type="PROSITE" id="PS00107">
    <property type="entry name" value="PROTEIN_KINASE_ATP"/>
    <property type="match status" value="1"/>
</dbReference>
<evidence type="ECO:0000256" key="5">
    <source>
        <dbReference type="PROSITE-ProRule" id="PRU10141"/>
    </source>
</evidence>
<accession>A0A3Q9G4L9</accession>
<reference evidence="9 10" key="1">
    <citation type="submission" date="2018-12" db="EMBL/GenBank/DDBJ databases">
        <title>The whole draft genome of Streptomyce luteoverticillatus CGMCC 15060.</title>
        <authorList>
            <person name="Feng Z."/>
            <person name="Chen G."/>
            <person name="Zhang J."/>
            <person name="Zhu H."/>
            <person name="Yu X."/>
            <person name="Zhang W."/>
            <person name="Zhang X."/>
        </authorList>
    </citation>
    <scope>NUCLEOTIDE SEQUENCE [LARGE SCALE GENOMIC DNA]</scope>
    <source>
        <strain evidence="9 10">CGMCC 15060</strain>
    </source>
</reference>
<dbReference type="InterPro" id="IPR011053">
    <property type="entry name" value="Single_hybrid_motif"/>
</dbReference>
<dbReference type="PROSITE" id="PS00108">
    <property type="entry name" value="PROTEIN_KINASE_ST"/>
    <property type="match status" value="1"/>
</dbReference>
<dbReference type="Pfam" id="PF00364">
    <property type="entry name" value="Biotin_lipoyl"/>
    <property type="match status" value="1"/>
</dbReference>
<proteinExistence type="predicted"/>
<feature type="region of interest" description="Disordered" evidence="6">
    <location>
        <begin position="307"/>
        <end position="341"/>
    </location>
</feature>
<evidence type="ECO:0000313" key="10">
    <source>
        <dbReference type="Proteomes" id="UP000267900"/>
    </source>
</evidence>
<dbReference type="InterPro" id="IPR017441">
    <property type="entry name" value="Protein_kinase_ATP_BS"/>
</dbReference>
<feature type="transmembrane region" description="Helical" evidence="7">
    <location>
        <begin position="475"/>
        <end position="495"/>
    </location>
</feature>
<evidence type="ECO:0000256" key="1">
    <source>
        <dbReference type="ARBA" id="ARBA00022679"/>
    </source>
</evidence>
<dbReference type="Pfam" id="PF00069">
    <property type="entry name" value="Pkinase"/>
    <property type="match status" value="1"/>
</dbReference>
<dbReference type="InterPro" id="IPR008271">
    <property type="entry name" value="Ser/Thr_kinase_AS"/>
</dbReference>
<dbReference type="PANTHER" id="PTHR43289:SF34">
    <property type="entry name" value="SERINE_THREONINE-PROTEIN KINASE YBDM-RELATED"/>
    <property type="match status" value="1"/>
</dbReference>
<evidence type="ECO:0000259" key="8">
    <source>
        <dbReference type="PROSITE" id="PS50011"/>
    </source>
</evidence>
<dbReference type="RefSeq" id="WP_126917694.1">
    <property type="nucleotide sequence ID" value="NZ_CP034587.1"/>
</dbReference>
<dbReference type="InterPro" id="IPR000719">
    <property type="entry name" value="Prot_kinase_dom"/>
</dbReference>
<evidence type="ECO:0000256" key="2">
    <source>
        <dbReference type="ARBA" id="ARBA00022741"/>
    </source>
</evidence>
<keyword evidence="1" id="KW-0808">Transferase</keyword>
<evidence type="ECO:0000313" key="9">
    <source>
        <dbReference type="EMBL" id="AZQ75192.1"/>
    </source>
</evidence>
<dbReference type="OrthoDB" id="9762169at2"/>
<dbReference type="PROSITE" id="PS50011">
    <property type="entry name" value="PROTEIN_KINASE_DOM"/>
    <property type="match status" value="1"/>
</dbReference>
<dbReference type="SUPFAM" id="SSF56112">
    <property type="entry name" value="Protein kinase-like (PK-like)"/>
    <property type="match status" value="1"/>
</dbReference>
<evidence type="ECO:0000256" key="6">
    <source>
        <dbReference type="SAM" id="MobiDB-lite"/>
    </source>
</evidence>